<sequence>MAIDQAENDNNMADDVAYWKHNLVPVLSSLMKSAGTYSADEQEAQLRLLTEHALPRLGPRPSAAHTTSFLTQSHSPLQPQMNFRPGQSTVRYCWEPLGAQGGSESDPFAIDAARDALQHLSAAFNLCTKWSDALFSAFAPTSEEVGKVQEMLPKWLAGFGPPSDIPPPKRLPFSMIGIDMKGSGVGIKAYFNPKIKEFATGKPATDLAWEALGKLKPGLEPVAIDTVADFLSQRPVPCAIELIGIDWVKEAAMSDARVKIYVHCRNNSFNTVRDYVTLGGLIQDETTTNGLKQLSEIWHLLLQEPEGIASEDYDKPLTGISPMYQKLYFSFELRPGKKLPEVKTYLPTWHYVRSDEETVQNYEQVFRLCGLGWGEHGRYKKLFESAFGSVKHGRKCKDSIYRISRTDGDLLVLSRKYLDELHNAPLNRLSSIQGLIKNFGGHYSGISLLGESDVGTRALQLLGHVTQRVFIGLPLCRNQKWLDISSQHAHNVTMTQMAMRVVPPWMRPLLDLVLPSCWKYKACIRGGKELIAPEVRRRRHLEETDPDYVRPEDLLQAMMDLSAPGEKQSQAEDLAHRQLLMTLVAGHSTAAAGAHALFDLVARPECLEELRCEAIQLLQHEGGCWQKQSLSKLSKMDSFLRESQRMNPPSLLGFHRIVQDPAGIRLHDGVHVPYGTHICIPPHSISSDPAMIRQPDVFDGLRYFERRRAKPEEGSRHQHATADKDHLHFGYGTWSCPGRFLASAELKMVLVELLLRYEFKYSEGESRPVNHTIEEFPYLDVETSLLMRRRRPG</sequence>
<dbReference type="GO" id="GO:0020037">
    <property type="term" value="F:heme binding"/>
    <property type="evidence" value="ECO:0007669"/>
    <property type="project" value="InterPro"/>
</dbReference>
<dbReference type="InterPro" id="IPR036396">
    <property type="entry name" value="Cyt_P450_sf"/>
</dbReference>
<evidence type="ECO:0000256" key="3">
    <source>
        <dbReference type="ARBA" id="ARBA00022679"/>
    </source>
</evidence>
<dbReference type="OrthoDB" id="1844152at2759"/>
<dbReference type="GO" id="GO:0004497">
    <property type="term" value="F:monooxygenase activity"/>
    <property type="evidence" value="ECO:0007669"/>
    <property type="project" value="UniProtKB-KW"/>
</dbReference>
<dbReference type="Pfam" id="PF00067">
    <property type="entry name" value="p450"/>
    <property type="match status" value="1"/>
</dbReference>
<dbReference type="NCBIfam" id="TIGR03429">
    <property type="entry name" value="arom_pren_DMATS"/>
    <property type="match status" value="1"/>
</dbReference>
<feature type="binding site" description="axial binding residue" evidence="8">
    <location>
        <position position="736"/>
    </location>
    <ligand>
        <name>heme</name>
        <dbReference type="ChEBI" id="CHEBI:30413"/>
    </ligand>
    <ligandPart>
        <name>Fe</name>
        <dbReference type="ChEBI" id="CHEBI:18248"/>
    </ligandPart>
</feature>
<name>A0A367KZ68_9HYPO</name>
<dbReference type="InterPro" id="IPR002403">
    <property type="entry name" value="Cyt_P450_E_grp-IV"/>
</dbReference>
<keyword evidence="6 8" id="KW-0408">Iron</keyword>
<dbReference type="GO" id="GO:0016765">
    <property type="term" value="F:transferase activity, transferring alkyl or aryl (other than methyl) groups"/>
    <property type="evidence" value="ECO:0007669"/>
    <property type="project" value="InterPro"/>
</dbReference>
<dbReference type="CDD" id="cd11041">
    <property type="entry name" value="CYP503A1-like"/>
    <property type="match status" value="1"/>
</dbReference>
<keyword evidence="10" id="KW-1185">Reference proteome</keyword>
<dbReference type="GO" id="GO:0016705">
    <property type="term" value="F:oxidoreductase activity, acting on paired donors, with incorporation or reduction of molecular oxygen"/>
    <property type="evidence" value="ECO:0007669"/>
    <property type="project" value="InterPro"/>
</dbReference>
<dbReference type="Pfam" id="PF11991">
    <property type="entry name" value="Trp_DMAT"/>
    <property type="match status" value="1"/>
</dbReference>
<dbReference type="SFLD" id="SFLDS00036">
    <property type="entry name" value="Aromatic_Prenyltransferase"/>
    <property type="match status" value="1"/>
</dbReference>
<dbReference type="PRINTS" id="PR00465">
    <property type="entry name" value="EP450IV"/>
</dbReference>
<evidence type="ECO:0000256" key="8">
    <source>
        <dbReference type="PIRSR" id="PIRSR602403-1"/>
    </source>
</evidence>
<dbReference type="EMBL" id="LKCN02000028">
    <property type="protein sequence ID" value="RCI07464.1"/>
    <property type="molecule type" value="Genomic_DNA"/>
</dbReference>
<comment type="cofactor">
    <cofactor evidence="1 8">
        <name>heme</name>
        <dbReference type="ChEBI" id="CHEBI:30413"/>
    </cofactor>
</comment>
<evidence type="ECO:0000256" key="6">
    <source>
        <dbReference type="ARBA" id="ARBA00023004"/>
    </source>
</evidence>
<dbReference type="Gene3D" id="1.10.630.10">
    <property type="entry name" value="Cytochrome P450"/>
    <property type="match status" value="1"/>
</dbReference>
<dbReference type="InterPro" id="IPR001128">
    <property type="entry name" value="Cyt_P450"/>
</dbReference>
<evidence type="ECO:0000256" key="5">
    <source>
        <dbReference type="ARBA" id="ARBA00023002"/>
    </source>
</evidence>
<dbReference type="GO" id="GO:0009820">
    <property type="term" value="P:alkaloid metabolic process"/>
    <property type="evidence" value="ECO:0007669"/>
    <property type="project" value="InterPro"/>
</dbReference>
<gene>
    <name evidence="9" type="ORF">L249_4571</name>
</gene>
<comment type="caution">
    <text evidence="9">The sequence shown here is derived from an EMBL/GenBank/DDBJ whole genome shotgun (WGS) entry which is preliminary data.</text>
</comment>
<keyword evidence="4 8" id="KW-0479">Metal-binding</keyword>
<dbReference type="CDD" id="cd13929">
    <property type="entry name" value="PT-DMATS_CymD"/>
    <property type="match status" value="1"/>
</dbReference>
<dbReference type="Proteomes" id="UP000253664">
    <property type="component" value="Unassembled WGS sequence"/>
</dbReference>
<dbReference type="GO" id="GO:0005506">
    <property type="term" value="F:iron ion binding"/>
    <property type="evidence" value="ECO:0007669"/>
    <property type="project" value="InterPro"/>
</dbReference>
<dbReference type="STRING" id="1330021.A0A367KZ68"/>
<keyword evidence="3" id="KW-0808">Transferase</keyword>
<evidence type="ECO:0000256" key="4">
    <source>
        <dbReference type="ARBA" id="ARBA00022723"/>
    </source>
</evidence>
<evidence type="ECO:0000313" key="9">
    <source>
        <dbReference type="EMBL" id="RCI07464.1"/>
    </source>
</evidence>
<evidence type="ECO:0008006" key="11">
    <source>
        <dbReference type="Google" id="ProtNLM"/>
    </source>
</evidence>
<dbReference type="PANTHER" id="PTHR46206">
    <property type="entry name" value="CYTOCHROME P450"/>
    <property type="match status" value="1"/>
</dbReference>
<dbReference type="AlphaFoldDB" id="A0A367KZ68"/>
<evidence type="ECO:0000313" key="10">
    <source>
        <dbReference type="Proteomes" id="UP000253664"/>
    </source>
</evidence>
<reference evidence="9 10" key="1">
    <citation type="journal article" date="2015" name="BMC Genomics">
        <title>Insights from the genome of Ophiocordyceps polyrhachis-furcata to pathogenicity and host specificity in insect fungi.</title>
        <authorList>
            <person name="Wichadakul D."/>
            <person name="Kobmoo N."/>
            <person name="Ingsriswang S."/>
            <person name="Tangphatsornruang S."/>
            <person name="Chantasingh D."/>
            <person name="Luangsa-ard J.J."/>
            <person name="Eurwilaichitr L."/>
        </authorList>
    </citation>
    <scope>NUCLEOTIDE SEQUENCE [LARGE SCALE GENOMIC DNA]</scope>
    <source>
        <strain evidence="9 10">BCC 54312</strain>
    </source>
</reference>
<evidence type="ECO:0000256" key="2">
    <source>
        <dbReference type="ARBA" id="ARBA00010617"/>
    </source>
</evidence>
<dbReference type="InterPro" id="IPR033964">
    <property type="entry name" value="ABBA"/>
</dbReference>
<keyword evidence="8" id="KW-0349">Heme</keyword>
<proteinExistence type="inferred from homology"/>
<evidence type="ECO:0000256" key="1">
    <source>
        <dbReference type="ARBA" id="ARBA00001971"/>
    </source>
</evidence>
<evidence type="ECO:0000256" key="7">
    <source>
        <dbReference type="ARBA" id="ARBA00023033"/>
    </source>
</evidence>
<accession>A0A367KZ68</accession>
<organism evidence="9 10">
    <name type="scientific">Ophiocordyceps polyrhachis-furcata BCC 54312</name>
    <dbReference type="NCBI Taxonomy" id="1330021"/>
    <lineage>
        <taxon>Eukaryota</taxon>
        <taxon>Fungi</taxon>
        <taxon>Dikarya</taxon>
        <taxon>Ascomycota</taxon>
        <taxon>Pezizomycotina</taxon>
        <taxon>Sordariomycetes</taxon>
        <taxon>Hypocreomycetidae</taxon>
        <taxon>Hypocreales</taxon>
        <taxon>Ophiocordycipitaceae</taxon>
        <taxon>Ophiocordyceps</taxon>
    </lineage>
</organism>
<comment type="similarity">
    <text evidence="2">Belongs to the cytochrome P450 family.</text>
</comment>
<keyword evidence="7" id="KW-0503">Monooxygenase</keyword>
<dbReference type="SUPFAM" id="SSF48264">
    <property type="entry name" value="Cytochrome P450"/>
    <property type="match status" value="1"/>
</dbReference>
<protein>
    <recommendedName>
        <fullName evidence="11">P450 monooxygenase</fullName>
    </recommendedName>
</protein>
<keyword evidence="5" id="KW-0560">Oxidoreductase</keyword>
<dbReference type="InterPro" id="IPR017795">
    <property type="entry name" value="ABBA_NscD-like"/>
</dbReference>